<dbReference type="GO" id="GO:0008270">
    <property type="term" value="F:zinc ion binding"/>
    <property type="evidence" value="ECO:0007669"/>
    <property type="project" value="TreeGrafter"/>
</dbReference>
<keyword evidence="2" id="KW-1185">Reference proteome</keyword>
<name>A0A8S1PNE5_9CILI</name>
<comment type="caution">
    <text evidence="1">The sequence shown here is derived from an EMBL/GenBank/DDBJ whole genome shotgun (WGS) entry which is preliminary data.</text>
</comment>
<accession>A0A8S1PNE5</accession>
<evidence type="ECO:0000313" key="2">
    <source>
        <dbReference type="Proteomes" id="UP000692954"/>
    </source>
</evidence>
<evidence type="ECO:0000313" key="1">
    <source>
        <dbReference type="EMBL" id="CAD8104542.1"/>
    </source>
</evidence>
<dbReference type="EMBL" id="CAJJDN010000082">
    <property type="protein sequence ID" value="CAD8104542.1"/>
    <property type="molecule type" value="Genomic_DNA"/>
</dbReference>
<protein>
    <submittedName>
        <fullName evidence="1">Uncharacterized protein</fullName>
    </submittedName>
</protein>
<dbReference type="PANTHER" id="PTHR12621">
    <property type="entry name" value="CYSTEINE AND HISTIDINE-RICH DOMAIN CHORD -CONTAINING PROTEIN"/>
    <property type="match status" value="1"/>
</dbReference>
<proteinExistence type="predicted"/>
<dbReference type="Proteomes" id="UP000692954">
    <property type="component" value="Unassembled WGS sequence"/>
</dbReference>
<reference evidence="1" key="1">
    <citation type="submission" date="2021-01" db="EMBL/GenBank/DDBJ databases">
        <authorList>
            <consortium name="Genoscope - CEA"/>
            <person name="William W."/>
        </authorList>
    </citation>
    <scope>NUCLEOTIDE SEQUENCE</scope>
</reference>
<dbReference type="AlphaFoldDB" id="A0A8S1PNE5"/>
<gene>
    <name evidence="1" type="ORF">PSON_ATCC_30995.1.T0820169</name>
</gene>
<sequence>MLYFEQFDQRKKKIIKVPRVFVFDILQNQIFYNQFILKAGELSMDDGFLFPNSNKFTYLSDVTILSTQYDQEFSKKAFDKELISVLYFNLDQIKIVNMVEYPKISEILADTGSIITWILSISFLVQKYNENLSMQNTQNEVIQMYYHDYIDFKIQKNWLGKIKRINYKEKEYDPKKSEEILNKLDQIVVEKMNYLNLQNEVAKLQLILQEHLGLQQIKKYLESKYKLEILFDKLCTLEKTSNQQQINQIHILNEHQFGGVFQLKGESEMRTNYNISLDQELEDKMGLLSLKIRDDIQIIKPNSNQELIQPINNLSTSLQVINIEYSMDTK</sequence>
<organism evidence="1 2">
    <name type="scientific">Paramecium sonneborni</name>
    <dbReference type="NCBI Taxonomy" id="65129"/>
    <lineage>
        <taxon>Eukaryota</taxon>
        <taxon>Sar</taxon>
        <taxon>Alveolata</taxon>
        <taxon>Ciliophora</taxon>
        <taxon>Intramacronucleata</taxon>
        <taxon>Oligohymenophorea</taxon>
        <taxon>Peniculida</taxon>
        <taxon>Parameciidae</taxon>
        <taxon>Paramecium</taxon>
    </lineage>
</organism>
<dbReference type="PANTHER" id="PTHR12621:SF7">
    <property type="entry name" value="CYSTEINE AND HISTIDINE-RICH DOMAIN-CONTAINING PROTEIN 1"/>
    <property type="match status" value="1"/>
</dbReference>